<dbReference type="Proteomes" id="UP000008068">
    <property type="component" value="Unassembled WGS sequence"/>
</dbReference>
<dbReference type="AlphaFoldDB" id="G0NSM1"/>
<feature type="compositionally biased region" description="Acidic residues" evidence="1">
    <location>
        <begin position="388"/>
        <end position="400"/>
    </location>
</feature>
<feature type="region of interest" description="Disordered" evidence="1">
    <location>
        <begin position="524"/>
        <end position="543"/>
    </location>
</feature>
<dbReference type="OrthoDB" id="5848536at2759"/>
<reference evidence="3" key="1">
    <citation type="submission" date="2011-07" db="EMBL/GenBank/DDBJ databases">
        <authorList>
            <consortium name="Caenorhabditis brenneri Sequencing and Analysis Consortium"/>
            <person name="Wilson R.K."/>
        </authorList>
    </citation>
    <scope>NUCLEOTIDE SEQUENCE [LARGE SCALE GENOMIC DNA]</scope>
    <source>
        <strain evidence="3">PB2801</strain>
    </source>
</reference>
<feature type="region of interest" description="Disordered" evidence="1">
    <location>
        <begin position="344"/>
        <end position="367"/>
    </location>
</feature>
<feature type="region of interest" description="Disordered" evidence="1">
    <location>
        <begin position="1"/>
        <end position="20"/>
    </location>
</feature>
<dbReference type="EMBL" id="GL379939">
    <property type="protein sequence ID" value="EGT36874.1"/>
    <property type="molecule type" value="Genomic_DNA"/>
</dbReference>
<feature type="region of interest" description="Disordered" evidence="1">
    <location>
        <begin position="386"/>
        <end position="414"/>
    </location>
</feature>
<organism evidence="3">
    <name type="scientific">Caenorhabditis brenneri</name>
    <name type="common">Nematode worm</name>
    <dbReference type="NCBI Taxonomy" id="135651"/>
    <lineage>
        <taxon>Eukaryota</taxon>
        <taxon>Metazoa</taxon>
        <taxon>Ecdysozoa</taxon>
        <taxon>Nematoda</taxon>
        <taxon>Chromadorea</taxon>
        <taxon>Rhabditida</taxon>
        <taxon>Rhabditina</taxon>
        <taxon>Rhabditomorpha</taxon>
        <taxon>Rhabditoidea</taxon>
        <taxon>Rhabditidae</taxon>
        <taxon>Peloderinae</taxon>
        <taxon>Caenorhabditis</taxon>
    </lineage>
</organism>
<sequence length="543" mass="61167">MPIIFKTNKKPPVKKEPPEKTLCDHGTQTKLCLTRKETPKHQDYPVILYPRFWEVLALATTFSTHGRIGFNCSTAKETDDHDYVVSQAILKYVFGLELIGYTVPMTAVSMSIAAENFVTGKTCFDFPPEDPKYLLVDSEGQVPFFTYQLITDRIQATYFNYKGLAYLAGITFLLRLKTDEIKELEDMSAAQKAFEHTWLQRRHFPDENVTHQRRFYGKDCQRLRKRVLVSFNKHHGKVVHMMFNNASKEFWMDFCSKCDTMEMTPSTYFAEKLHIPTFYPIGPNDPDQVGVVQTAVMKMAKKTKKDASFHISLTKNSAGFQLHLGAPLSSSAVESPKLTFRTMKSDRVSDVTNESDSRASSSVGTRENGYLGEFLEPDYASPVWQLPSEDEEEEDKEEGDALNTQEDQPKVGSLSDEDLLQFVKAASKITLTHNNDLVVDLPRRALKEVAASIAESSQRSVSVNTEVSVNLATAQHLEQIGRQIQSICSTPLFAMYNHTIPSEGTVTRAISLDMLSEFEMVSDTGADHGSDIEEEEPAVEEQA</sequence>
<dbReference type="InParanoid" id="G0NSM1"/>
<protein>
    <submittedName>
        <fullName evidence="2">Uncharacterized protein</fullName>
    </submittedName>
</protein>
<proteinExistence type="predicted"/>
<evidence type="ECO:0000313" key="3">
    <source>
        <dbReference type="Proteomes" id="UP000008068"/>
    </source>
</evidence>
<keyword evidence="3" id="KW-1185">Reference proteome</keyword>
<dbReference type="STRING" id="135651.G0NSM1"/>
<feature type="compositionally biased region" description="Acidic residues" evidence="1">
    <location>
        <begin position="532"/>
        <end position="543"/>
    </location>
</feature>
<dbReference type="eggNOG" id="KOG4297">
    <property type="taxonomic scope" value="Eukaryota"/>
</dbReference>
<evidence type="ECO:0000256" key="1">
    <source>
        <dbReference type="SAM" id="MobiDB-lite"/>
    </source>
</evidence>
<accession>G0NSM1</accession>
<evidence type="ECO:0000313" key="2">
    <source>
        <dbReference type="EMBL" id="EGT36874.1"/>
    </source>
</evidence>
<gene>
    <name evidence="2" type="ORF">CAEBREN_05925</name>
</gene>
<name>G0NSM1_CAEBE</name>
<feature type="compositionally biased region" description="Polar residues" evidence="1">
    <location>
        <begin position="350"/>
        <end position="365"/>
    </location>
</feature>
<dbReference type="HOGENOM" id="CLU_506451_0_0_1"/>